<protein>
    <recommendedName>
        <fullName evidence="3">Ankyrin repeat domain-containing protein</fullName>
    </recommendedName>
</protein>
<reference evidence="1" key="1">
    <citation type="submission" date="2022-06" db="EMBL/GenBank/DDBJ databases">
        <authorList>
            <person name="Dietemann V."/>
            <person name="Ory F."/>
            <person name="Dainat B."/>
            <person name="Oberhansli S."/>
        </authorList>
    </citation>
    <scope>NUCLEOTIDE SEQUENCE</scope>
    <source>
        <strain evidence="1">Ena-SAMPLE-TAB-26-04-2022-14:26:32:270-5432</strain>
    </source>
</reference>
<dbReference type="RefSeq" id="WP_213429124.1">
    <property type="nucleotide sequence ID" value="NZ_AP031286.1"/>
</dbReference>
<evidence type="ECO:0000313" key="2">
    <source>
        <dbReference type="Proteomes" id="UP001154322"/>
    </source>
</evidence>
<organism evidence="1 2">
    <name type="scientific">Paenibacillus melissococcoides</name>
    <dbReference type="NCBI Taxonomy" id="2912268"/>
    <lineage>
        <taxon>Bacteria</taxon>
        <taxon>Bacillati</taxon>
        <taxon>Bacillota</taxon>
        <taxon>Bacilli</taxon>
        <taxon>Bacillales</taxon>
        <taxon>Paenibacillaceae</taxon>
        <taxon>Paenibacillus</taxon>
    </lineage>
</organism>
<name>A0ABN8U417_9BACL</name>
<evidence type="ECO:0000313" key="1">
    <source>
        <dbReference type="EMBL" id="CAH8244026.1"/>
    </source>
</evidence>
<proteinExistence type="predicted"/>
<dbReference type="Gene3D" id="1.25.40.20">
    <property type="entry name" value="Ankyrin repeat-containing domain"/>
    <property type="match status" value="1"/>
</dbReference>
<comment type="caution">
    <text evidence="1">The sequence shown here is derived from an EMBL/GenBank/DDBJ whole genome shotgun (WGS) entry which is preliminary data.</text>
</comment>
<dbReference type="Proteomes" id="UP001154322">
    <property type="component" value="Unassembled WGS sequence"/>
</dbReference>
<evidence type="ECO:0008006" key="3">
    <source>
        <dbReference type="Google" id="ProtNLM"/>
    </source>
</evidence>
<keyword evidence="2" id="KW-1185">Reference proteome</keyword>
<dbReference type="InterPro" id="IPR036770">
    <property type="entry name" value="Ankyrin_rpt-contain_sf"/>
</dbReference>
<sequence length="99" mass="11212">MGPDHTDCLFGRYAAADKQAVLEMLNHEPSLLTSLSDDDRRMLLEFAEFDKAEAVKLMLETGFDSSIQREEGTALHIAGMAWTYRQISKRSRLSTKSCR</sequence>
<dbReference type="EMBL" id="CALYLO010000001">
    <property type="protein sequence ID" value="CAH8244026.1"/>
    <property type="molecule type" value="Genomic_DNA"/>
</dbReference>
<accession>A0ABN8U417</accession>
<gene>
    <name evidence="1" type="ORF">WJ0W_001265</name>
</gene>